<evidence type="ECO:0000313" key="6">
    <source>
        <dbReference type="EMBL" id="SHH86239.1"/>
    </source>
</evidence>
<reference evidence="6 7" key="1">
    <citation type="submission" date="2016-11" db="EMBL/GenBank/DDBJ databases">
        <authorList>
            <person name="Jaros S."/>
            <person name="Januszkiewicz K."/>
            <person name="Wedrychowicz H."/>
        </authorList>
    </citation>
    <scope>NUCLEOTIDE SEQUENCE [LARGE SCALE GENOMIC DNA]</scope>
    <source>
        <strain evidence="6 7">DSM 8605</strain>
    </source>
</reference>
<dbReference type="GO" id="GO:0020037">
    <property type="term" value="F:heme binding"/>
    <property type="evidence" value="ECO:0007669"/>
    <property type="project" value="InterPro"/>
</dbReference>
<dbReference type="RefSeq" id="WP_073339094.1">
    <property type="nucleotide sequence ID" value="NZ_FQXM01000017.1"/>
</dbReference>
<dbReference type="OrthoDB" id="9800558at2"/>
<dbReference type="InterPro" id="IPR036136">
    <property type="entry name" value="Nit/Sulf_reduc_fer-like_dom_sf"/>
</dbReference>
<sequence length="292" mass="32273">MDISLEQRKKLKSQGFLSNKDGEHFSARIITENGVLNHKQLKNLSEAAEKFGDGQIAFTSRMTVEIPSIKFENVENLINHIGVEGMVTGGTGAKVRPVVACKGTVCTFGLIDTQEIATEIHKRFFQGYGDIVLPHKFKIAVGGCPNNCVKPSLNDLGIVGQKVPNYNSELCKGCNKCGIVENCPMKAASLKNKKMIIDKDVCNNCGICSSKCYFGAMGETKQQYKVYIGGRWGKKIRIGSPLDKLFSKEEALNIIENTINLYKDKGIKGERFGETIDRIGFKNIEKILISRN</sequence>
<gene>
    <name evidence="6" type="ORF">SAMN02745207_02863</name>
</gene>
<dbReference type="Pfam" id="PF03460">
    <property type="entry name" value="NIR_SIR_ferr"/>
    <property type="match status" value="1"/>
</dbReference>
<dbReference type="InterPro" id="IPR045169">
    <property type="entry name" value="NO2/SO3_Rdtase_4Fe4S_prot"/>
</dbReference>
<dbReference type="GO" id="GO:0050311">
    <property type="term" value="F:sulfite reductase (ferredoxin) activity"/>
    <property type="evidence" value="ECO:0007669"/>
    <property type="project" value="TreeGrafter"/>
</dbReference>
<evidence type="ECO:0000259" key="5">
    <source>
        <dbReference type="PROSITE" id="PS51379"/>
    </source>
</evidence>
<dbReference type="PROSITE" id="PS51379">
    <property type="entry name" value="4FE4S_FER_2"/>
    <property type="match status" value="2"/>
</dbReference>
<dbReference type="SUPFAM" id="SSF56014">
    <property type="entry name" value="Nitrite and sulphite reductase 4Fe-4S domain-like"/>
    <property type="match status" value="1"/>
</dbReference>
<evidence type="ECO:0000256" key="1">
    <source>
        <dbReference type="ARBA" id="ARBA00022485"/>
    </source>
</evidence>
<dbReference type="GO" id="GO:0009337">
    <property type="term" value="C:sulfite reductase complex (NADPH)"/>
    <property type="evidence" value="ECO:0007669"/>
    <property type="project" value="TreeGrafter"/>
</dbReference>
<evidence type="ECO:0000256" key="4">
    <source>
        <dbReference type="ARBA" id="ARBA00023014"/>
    </source>
</evidence>
<keyword evidence="3" id="KW-0408">Iron</keyword>
<evidence type="ECO:0000256" key="3">
    <source>
        <dbReference type="ARBA" id="ARBA00023004"/>
    </source>
</evidence>
<dbReference type="Gene3D" id="3.30.70.3340">
    <property type="match status" value="1"/>
</dbReference>
<dbReference type="InterPro" id="IPR045854">
    <property type="entry name" value="NO2/SO3_Rdtase_4Fe4S_sf"/>
</dbReference>
<accession>A0A1M5WFA7</accession>
<dbReference type="InterPro" id="IPR017896">
    <property type="entry name" value="4Fe4S_Fe-S-bd"/>
</dbReference>
<dbReference type="InterPro" id="IPR006067">
    <property type="entry name" value="NO2/SO3_Rdtase_4Fe4S_dom"/>
</dbReference>
<keyword evidence="4" id="KW-0411">Iron-sulfur</keyword>
<dbReference type="GO" id="GO:0016002">
    <property type="term" value="F:sulfite reductase activity"/>
    <property type="evidence" value="ECO:0007669"/>
    <property type="project" value="TreeGrafter"/>
</dbReference>
<keyword evidence="1" id="KW-0004">4Fe-4S</keyword>
<keyword evidence="7" id="KW-1185">Reference proteome</keyword>
<dbReference type="InterPro" id="IPR005117">
    <property type="entry name" value="NiRdtase/SiRdtase_haem-b_fer"/>
</dbReference>
<dbReference type="Proteomes" id="UP000184447">
    <property type="component" value="Unassembled WGS sequence"/>
</dbReference>
<protein>
    <submittedName>
        <fullName evidence="6">Dissimilatory sulfite reductase (Desulfoviridin), alpha and beta subunits</fullName>
    </submittedName>
</protein>
<dbReference type="Pfam" id="PF01077">
    <property type="entry name" value="NIR_SIR"/>
    <property type="match status" value="1"/>
</dbReference>
<dbReference type="EMBL" id="FQXM01000017">
    <property type="protein sequence ID" value="SHH86239.1"/>
    <property type="molecule type" value="Genomic_DNA"/>
</dbReference>
<dbReference type="Gene3D" id="3.30.413.10">
    <property type="entry name" value="Sulfite Reductase Hemoprotein, domain 1"/>
    <property type="match status" value="1"/>
</dbReference>
<feature type="domain" description="4Fe-4S ferredoxin-type" evidence="5">
    <location>
        <begin position="193"/>
        <end position="222"/>
    </location>
</feature>
<dbReference type="STRING" id="1121316.SAMN02745207_02863"/>
<dbReference type="PANTHER" id="PTHR11493:SF54">
    <property type="entry name" value="ANAEROBIC SULFITE REDUCTASE SUBUNIT C"/>
    <property type="match status" value="1"/>
</dbReference>
<organism evidence="6 7">
    <name type="scientific">Clostridium grantii DSM 8605</name>
    <dbReference type="NCBI Taxonomy" id="1121316"/>
    <lineage>
        <taxon>Bacteria</taxon>
        <taxon>Bacillati</taxon>
        <taxon>Bacillota</taxon>
        <taxon>Clostridia</taxon>
        <taxon>Eubacteriales</taxon>
        <taxon>Clostridiaceae</taxon>
        <taxon>Clostridium</taxon>
    </lineage>
</organism>
<dbReference type="AlphaFoldDB" id="A0A1M5WFA7"/>
<evidence type="ECO:0000256" key="2">
    <source>
        <dbReference type="ARBA" id="ARBA00022723"/>
    </source>
</evidence>
<evidence type="ECO:0000313" key="7">
    <source>
        <dbReference type="Proteomes" id="UP000184447"/>
    </source>
</evidence>
<dbReference type="PANTHER" id="PTHR11493">
    <property type="entry name" value="SULFITE REDUCTASE [NADPH] SUBUNIT BETA-RELATED"/>
    <property type="match status" value="1"/>
</dbReference>
<dbReference type="SUPFAM" id="SSF55124">
    <property type="entry name" value="Nitrite/Sulfite reductase N-terminal domain-like"/>
    <property type="match status" value="1"/>
</dbReference>
<dbReference type="GO" id="GO:0000103">
    <property type="term" value="P:sulfate assimilation"/>
    <property type="evidence" value="ECO:0007669"/>
    <property type="project" value="TreeGrafter"/>
</dbReference>
<dbReference type="GO" id="GO:0046872">
    <property type="term" value="F:metal ion binding"/>
    <property type="evidence" value="ECO:0007669"/>
    <property type="project" value="UniProtKB-KW"/>
</dbReference>
<keyword evidence="2" id="KW-0479">Metal-binding</keyword>
<dbReference type="Gene3D" id="3.30.70.20">
    <property type="match status" value="1"/>
</dbReference>
<feature type="domain" description="4Fe-4S ferredoxin-type" evidence="5">
    <location>
        <begin position="162"/>
        <end position="192"/>
    </location>
</feature>
<dbReference type="GO" id="GO:0051539">
    <property type="term" value="F:4 iron, 4 sulfur cluster binding"/>
    <property type="evidence" value="ECO:0007669"/>
    <property type="project" value="UniProtKB-KW"/>
</dbReference>
<name>A0A1M5WFA7_9CLOT</name>
<dbReference type="SUPFAM" id="SSF54862">
    <property type="entry name" value="4Fe-4S ferredoxins"/>
    <property type="match status" value="1"/>
</dbReference>
<proteinExistence type="predicted"/>